<dbReference type="AlphaFoldDB" id="A0A4Y2GV23"/>
<proteinExistence type="predicted"/>
<evidence type="ECO:0000313" key="3">
    <source>
        <dbReference type="Proteomes" id="UP000499080"/>
    </source>
</evidence>
<reference evidence="2 3" key="1">
    <citation type="journal article" date="2019" name="Sci. Rep.">
        <title>Orb-weaving spider Araneus ventricosus genome elucidates the spidroin gene catalogue.</title>
        <authorList>
            <person name="Kono N."/>
            <person name="Nakamura H."/>
            <person name="Ohtoshi R."/>
            <person name="Moran D.A.P."/>
            <person name="Shinohara A."/>
            <person name="Yoshida Y."/>
            <person name="Fujiwara M."/>
            <person name="Mori M."/>
            <person name="Tomita M."/>
            <person name="Arakawa K."/>
        </authorList>
    </citation>
    <scope>NUCLEOTIDE SEQUENCE [LARGE SCALE GENOMIC DNA]</scope>
</reference>
<dbReference type="EMBL" id="BGPR01001560">
    <property type="protein sequence ID" value="GBM56709.1"/>
    <property type="molecule type" value="Genomic_DNA"/>
</dbReference>
<keyword evidence="3" id="KW-1185">Reference proteome</keyword>
<feature type="region of interest" description="Disordered" evidence="1">
    <location>
        <begin position="98"/>
        <end position="119"/>
    </location>
</feature>
<name>A0A4Y2GV23_ARAVE</name>
<evidence type="ECO:0000313" key="2">
    <source>
        <dbReference type="EMBL" id="GBM56709.1"/>
    </source>
</evidence>
<organism evidence="2 3">
    <name type="scientific">Araneus ventricosus</name>
    <name type="common">Orbweaver spider</name>
    <name type="synonym">Epeira ventricosa</name>
    <dbReference type="NCBI Taxonomy" id="182803"/>
    <lineage>
        <taxon>Eukaryota</taxon>
        <taxon>Metazoa</taxon>
        <taxon>Ecdysozoa</taxon>
        <taxon>Arthropoda</taxon>
        <taxon>Chelicerata</taxon>
        <taxon>Arachnida</taxon>
        <taxon>Araneae</taxon>
        <taxon>Araneomorphae</taxon>
        <taxon>Entelegynae</taxon>
        <taxon>Araneoidea</taxon>
        <taxon>Araneidae</taxon>
        <taxon>Araneus</taxon>
    </lineage>
</organism>
<evidence type="ECO:0000256" key="1">
    <source>
        <dbReference type="SAM" id="MobiDB-lite"/>
    </source>
</evidence>
<gene>
    <name evidence="2" type="ORF">AVEN_224757_1</name>
</gene>
<dbReference type="Proteomes" id="UP000499080">
    <property type="component" value="Unassembled WGS sequence"/>
</dbReference>
<feature type="compositionally biased region" description="Polar residues" evidence="1">
    <location>
        <begin position="66"/>
        <end position="78"/>
    </location>
</feature>
<comment type="caution">
    <text evidence="2">The sequence shown here is derived from an EMBL/GenBank/DDBJ whole genome shotgun (WGS) entry which is preliminary data.</text>
</comment>
<accession>A0A4Y2GV23</accession>
<feature type="region of interest" description="Disordered" evidence="1">
    <location>
        <begin position="37"/>
        <end position="78"/>
    </location>
</feature>
<protein>
    <submittedName>
        <fullName evidence="2">Uncharacterized protein</fullName>
    </submittedName>
</protein>
<sequence>MLDKLNIYFNNASSANGWDFQTLTGWFFQTAFEESQRNPSAGNLPMEAFPEETSSCSSFDDLSDLYQSPSEKSPRSPATASWWDFKMITYWMHQAESVNTRSSPDDNLFQQAPPEGISK</sequence>